<comment type="caution">
    <text evidence="2">The sequence shown here is derived from an EMBL/GenBank/DDBJ whole genome shotgun (WGS) entry which is preliminary data.</text>
</comment>
<dbReference type="GO" id="GO:0016020">
    <property type="term" value="C:membrane"/>
    <property type="evidence" value="ECO:0007669"/>
    <property type="project" value="UniProtKB-SubCell"/>
</dbReference>
<reference evidence="2 3" key="1">
    <citation type="journal article" date="2024" name="BMC Genomics">
        <title>Genome assembly of redclaw crayfish (Cherax quadricarinatus) provides insights into its immune adaptation and hypoxia tolerance.</title>
        <authorList>
            <person name="Liu Z."/>
            <person name="Zheng J."/>
            <person name="Li H."/>
            <person name="Fang K."/>
            <person name="Wang S."/>
            <person name="He J."/>
            <person name="Zhou D."/>
            <person name="Weng S."/>
            <person name="Chi M."/>
            <person name="Gu Z."/>
            <person name="He J."/>
            <person name="Li F."/>
            <person name="Wang M."/>
        </authorList>
    </citation>
    <scope>NUCLEOTIDE SEQUENCE [LARGE SCALE GENOMIC DNA]</scope>
    <source>
        <strain evidence="2">ZL_2023a</strain>
    </source>
</reference>
<dbReference type="EMBL" id="JARKIK010000091">
    <property type="protein sequence ID" value="KAK8723262.1"/>
    <property type="molecule type" value="Genomic_DNA"/>
</dbReference>
<dbReference type="SMART" id="SM00060">
    <property type="entry name" value="FN3"/>
    <property type="match status" value="3"/>
</dbReference>
<dbReference type="CDD" id="cd00063">
    <property type="entry name" value="FN3"/>
    <property type="match status" value="3"/>
</dbReference>
<dbReference type="SUPFAM" id="SSF49265">
    <property type="entry name" value="Fibronectin type III"/>
    <property type="match status" value="2"/>
</dbReference>
<dbReference type="PANTHER" id="PTHR46957">
    <property type="entry name" value="CYTOKINE RECEPTOR"/>
    <property type="match status" value="1"/>
</dbReference>
<proteinExistence type="predicted"/>
<dbReference type="InterPro" id="IPR036116">
    <property type="entry name" value="FN3_sf"/>
</dbReference>
<dbReference type="PANTHER" id="PTHR46957:SF3">
    <property type="entry name" value="CYTOKINE RECEPTOR"/>
    <property type="match status" value="1"/>
</dbReference>
<accession>A0AAW0W343</accession>
<dbReference type="AlphaFoldDB" id="A0AAW0W343"/>
<dbReference type="Gene3D" id="2.60.40.10">
    <property type="entry name" value="Immunoglobulins"/>
    <property type="match status" value="3"/>
</dbReference>
<dbReference type="Proteomes" id="UP001445076">
    <property type="component" value="Unassembled WGS sequence"/>
</dbReference>
<evidence type="ECO:0000259" key="1">
    <source>
        <dbReference type="PROSITE" id="PS50853"/>
    </source>
</evidence>
<feature type="domain" description="Fibronectin type-III" evidence="1">
    <location>
        <begin position="168"/>
        <end position="260"/>
    </location>
</feature>
<feature type="non-terminal residue" evidence="2">
    <location>
        <position position="1"/>
    </location>
</feature>
<evidence type="ECO:0000313" key="3">
    <source>
        <dbReference type="Proteomes" id="UP001445076"/>
    </source>
</evidence>
<dbReference type="InterPro" id="IPR050713">
    <property type="entry name" value="RTP_Phos/Ushers"/>
</dbReference>
<dbReference type="InterPro" id="IPR003961">
    <property type="entry name" value="FN3_dom"/>
</dbReference>
<sequence length="269" mass="29688">GVTSLTVSWDPPDEPPLYYTVTVGSDTQVIYGTSVIINNLQPCTAYIISVVSVYQDEESLPTYSSGKTLDSVPPPPQSCWFDDITSTAMMLYWQDADINCAITNHNISWSWDVLWSDEAGSGVDTNTGYHMRLRDLSPYTNVTAEVASYTDAGYGPSTSCWNVTSQEIPGPVVITNITWSDQSLYVTWSPPEEENGVILEYSINIMNEDDTELVTVDGTTNEAAITDLQQCVSYDVTVEAATEAGWGPPSDVYNIFTNEMYKNKNIQDV</sequence>
<name>A0AAW0W343_CHEQU</name>
<feature type="domain" description="Fibronectin type-III" evidence="1">
    <location>
        <begin position="1"/>
        <end position="75"/>
    </location>
</feature>
<dbReference type="PROSITE" id="PS50853">
    <property type="entry name" value="FN3"/>
    <property type="match status" value="2"/>
</dbReference>
<dbReference type="Pfam" id="PF00041">
    <property type="entry name" value="fn3"/>
    <property type="match status" value="2"/>
</dbReference>
<protein>
    <recommendedName>
        <fullName evidence="1">Fibronectin type-III domain-containing protein</fullName>
    </recommendedName>
</protein>
<organism evidence="2 3">
    <name type="scientific">Cherax quadricarinatus</name>
    <name type="common">Australian red claw crayfish</name>
    <dbReference type="NCBI Taxonomy" id="27406"/>
    <lineage>
        <taxon>Eukaryota</taxon>
        <taxon>Metazoa</taxon>
        <taxon>Ecdysozoa</taxon>
        <taxon>Arthropoda</taxon>
        <taxon>Crustacea</taxon>
        <taxon>Multicrustacea</taxon>
        <taxon>Malacostraca</taxon>
        <taxon>Eumalacostraca</taxon>
        <taxon>Eucarida</taxon>
        <taxon>Decapoda</taxon>
        <taxon>Pleocyemata</taxon>
        <taxon>Astacidea</taxon>
        <taxon>Parastacoidea</taxon>
        <taxon>Parastacidae</taxon>
        <taxon>Cherax</taxon>
    </lineage>
</organism>
<keyword evidence="3" id="KW-1185">Reference proteome</keyword>
<dbReference type="InterPro" id="IPR013783">
    <property type="entry name" value="Ig-like_fold"/>
</dbReference>
<gene>
    <name evidence="2" type="ORF">OTU49_011942</name>
</gene>
<evidence type="ECO:0000313" key="2">
    <source>
        <dbReference type="EMBL" id="KAK8723262.1"/>
    </source>
</evidence>